<evidence type="ECO:0000256" key="4">
    <source>
        <dbReference type="ARBA" id="ARBA00023284"/>
    </source>
</evidence>
<dbReference type="InterPro" id="IPR050553">
    <property type="entry name" value="Thioredoxin_ResA/DsbE_sf"/>
</dbReference>
<dbReference type="SUPFAM" id="SSF52833">
    <property type="entry name" value="Thioredoxin-like"/>
    <property type="match status" value="1"/>
</dbReference>
<accession>F3PW56</accession>
<dbReference type="STRING" id="763034.HMPREF9446_02989"/>
<dbReference type="PANTHER" id="PTHR42852">
    <property type="entry name" value="THIOL:DISULFIDE INTERCHANGE PROTEIN DSBE"/>
    <property type="match status" value="1"/>
</dbReference>
<evidence type="ECO:0000259" key="6">
    <source>
        <dbReference type="PROSITE" id="PS51352"/>
    </source>
</evidence>
<protein>
    <submittedName>
        <fullName evidence="7">Conserved domain protein</fullName>
    </submittedName>
</protein>
<sequence>MKIQYCILFLIISLTQAFAQEANVTFITDKDCEIFVYKPIDGGYNNKIPTERFIVSHEKNAHFKTNVSSYTYILCQFPQYERQCNLLLFPNDSIQICLNEQGLSFQGSNNIGLQYYYDNFEKFPDLENYLKIQNIFIEYVENKRELNTILPTINDTLNIPSHYKWIRKLPQHTDAQKKFSEVLEKEIYMYINYGIIPFFDYVLSAKQKNNSLTVKDSIKIQVMIDSIYEQLPISYELLKYPSNSYVWKYFGHYYGNKKCPEEYDSDMCGPYTKYLFAPTEMQPSLLGHACLVQLKYNTGEMNLSKLKKFFNEKFPKSEYAAIINQRVQEETNSSNETPDNSYFFNEPIDSLSQLSNLQELQGKYLFIDLWASWCMPCRAEFRHKSKLEKLLDTYSNIVAVYISIDGVKQEKAWRNCINYYKLKGFHLRATSALQENIKKEIYKEKKVEIPRYILIGPEGKILNNDLPRPSRYPQLKEALEKIIK</sequence>
<feature type="signal peptide" evidence="5">
    <location>
        <begin position="1"/>
        <end position="19"/>
    </location>
</feature>
<dbReference type="InterPro" id="IPR013766">
    <property type="entry name" value="Thioredoxin_domain"/>
</dbReference>
<dbReference type="PROSITE" id="PS51352">
    <property type="entry name" value="THIOREDOXIN_2"/>
    <property type="match status" value="1"/>
</dbReference>
<comment type="subcellular location">
    <subcellularLocation>
        <location evidence="1">Cell envelope</location>
    </subcellularLocation>
</comment>
<dbReference type="EMBL" id="AFBN01000094">
    <property type="protein sequence ID" value="EGF52634.1"/>
    <property type="molecule type" value="Genomic_DNA"/>
</dbReference>
<keyword evidence="2" id="KW-0201">Cytochrome c-type biogenesis</keyword>
<feature type="domain" description="Thioredoxin" evidence="6">
    <location>
        <begin position="321"/>
        <end position="484"/>
    </location>
</feature>
<dbReference type="InterPro" id="IPR012336">
    <property type="entry name" value="Thioredoxin-like_fold"/>
</dbReference>
<evidence type="ECO:0000313" key="7">
    <source>
        <dbReference type="EMBL" id="EGF52634.1"/>
    </source>
</evidence>
<dbReference type="HOGENOM" id="CLU_563440_0_0_10"/>
<evidence type="ECO:0000256" key="3">
    <source>
        <dbReference type="ARBA" id="ARBA00023157"/>
    </source>
</evidence>
<gene>
    <name evidence="7" type="ORF">HMPREF9446_02989</name>
</gene>
<keyword evidence="4" id="KW-0676">Redox-active center</keyword>
<evidence type="ECO:0000256" key="1">
    <source>
        <dbReference type="ARBA" id="ARBA00004196"/>
    </source>
</evidence>
<keyword evidence="8" id="KW-1185">Reference proteome</keyword>
<dbReference type="GO" id="GO:0030313">
    <property type="term" value="C:cell envelope"/>
    <property type="evidence" value="ECO:0007669"/>
    <property type="project" value="UniProtKB-SubCell"/>
</dbReference>
<reference evidence="7 8" key="1">
    <citation type="submission" date="2011-02" db="EMBL/GenBank/DDBJ databases">
        <authorList>
            <person name="Weinstock G."/>
            <person name="Sodergren E."/>
            <person name="Clifton S."/>
            <person name="Fulton L."/>
            <person name="Fulton B."/>
            <person name="Courtney L."/>
            <person name="Fronick C."/>
            <person name="Harrison M."/>
            <person name="Strong C."/>
            <person name="Farmer C."/>
            <person name="Delahaunty K."/>
            <person name="Markovic C."/>
            <person name="Hall O."/>
            <person name="Minx P."/>
            <person name="Tomlinson C."/>
            <person name="Mitreva M."/>
            <person name="Hou S."/>
            <person name="Chen J."/>
            <person name="Wollam A."/>
            <person name="Pepin K.H."/>
            <person name="Johnson M."/>
            <person name="Bhonagiri V."/>
            <person name="Zhang X."/>
            <person name="Suruliraj S."/>
            <person name="Warren W."/>
            <person name="Chinwalla A."/>
            <person name="Mardis E.R."/>
            <person name="Wilson R.K."/>
        </authorList>
    </citation>
    <scope>NUCLEOTIDE SEQUENCE [LARGE SCALE GENOMIC DNA]</scope>
    <source>
        <strain evidence="7 8">YIT 12057</strain>
    </source>
</reference>
<evidence type="ECO:0000256" key="2">
    <source>
        <dbReference type="ARBA" id="ARBA00022748"/>
    </source>
</evidence>
<feature type="chain" id="PRO_5003300126" evidence="5">
    <location>
        <begin position="20"/>
        <end position="484"/>
    </location>
</feature>
<dbReference type="Gene3D" id="3.40.30.10">
    <property type="entry name" value="Glutaredoxin"/>
    <property type="match status" value="1"/>
</dbReference>
<dbReference type="GO" id="GO:0017004">
    <property type="term" value="P:cytochrome complex assembly"/>
    <property type="evidence" value="ECO:0007669"/>
    <property type="project" value="UniProtKB-KW"/>
</dbReference>
<keyword evidence="3" id="KW-1015">Disulfide bond</keyword>
<evidence type="ECO:0000313" key="8">
    <source>
        <dbReference type="Proteomes" id="UP000003416"/>
    </source>
</evidence>
<dbReference type="GeneID" id="86050422"/>
<dbReference type="Pfam" id="PF13905">
    <property type="entry name" value="Thioredoxin_8"/>
    <property type="match status" value="1"/>
</dbReference>
<dbReference type="PANTHER" id="PTHR42852:SF6">
    <property type="entry name" value="THIOL:DISULFIDE INTERCHANGE PROTEIN DSBE"/>
    <property type="match status" value="1"/>
</dbReference>
<evidence type="ECO:0000256" key="5">
    <source>
        <dbReference type="SAM" id="SignalP"/>
    </source>
</evidence>
<dbReference type="Proteomes" id="UP000003416">
    <property type="component" value="Unassembled WGS sequence"/>
</dbReference>
<name>F3PW56_9BACE</name>
<organism evidence="7 8">
    <name type="scientific">Bacteroides fluxus YIT 12057</name>
    <dbReference type="NCBI Taxonomy" id="763034"/>
    <lineage>
        <taxon>Bacteria</taxon>
        <taxon>Pseudomonadati</taxon>
        <taxon>Bacteroidota</taxon>
        <taxon>Bacteroidia</taxon>
        <taxon>Bacteroidales</taxon>
        <taxon>Bacteroidaceae</taxon>
        <taxon>Bacteroides</taxon>
    </lineage>
</organism>
<comment type="caution">
    <text evidence="7">The sequence shown here is derived from an EMBL/GenBank/DDBJ whole genome shotgun (WGS) entry which is preliminary data.</text>
</comment>
<keyword evidence="5" id="KW-0732">Signal</keyword>
<proteinExistence type="predicted"/>
<dbReference type="RefSeq" id="WP_009126214.1">
    <property type="nucleotide sequence ID" value="NZ_GL882687.1"/>
</dbReference>
<dbReference type="eggNOG" id="COG0526">
    <property type="taxonomic scope" value="Bacteria"/>
</dbReference>
<dbReference type="AlphaFoldDB" id="F3PW56"/>
<dbReference type="InterPro" id="IPR036249">
    <property type="entry name" value="Thioredoxin-like_sf"/>
</dbReference>